<reference evidence="10" key="2">
    <citation type="submission" date="2020-09" db="EMBL/GenBank/DDBJ databases">
        <authorList>
            <person name="Sun Q."/>
            <person name="Zhou Y."/>
        </authorList>
    </citation>
    <scope>NUCLEOTIDE SEQUENCE</scope>
    <source>
        <strain evidence="10">CGMCC 1.15388</strain>
    </source>
</reference>
<keyword evidence="11" id="KW-1185">Reference proteome</keyword>
<keyword evidence="3 7" id="KW-0862">Zinc</keyword>
<feature type="binding site" evidence="7">
    <location>
        <position position="161"/>
    </location>
    <ligand>
        <name>Zn(2+)</name>
        <dbReference type="ChEBI" id="CHEBI:29105"/>
    </ligand>
</feature>
<evidence type="ECO:0000256" key="4">
    <source>
        <dbReference type="ARBA" id="ARBA00023015"/>
    </source>
</evidence>
<dbReference type="Gene3D" id="3.30.1490.190">
    <property type="match status" value="1"/>
</dbReference>
<keyword evidence="4" id="KW-0805">Transcription regulation</keyword>
<dbReference type="RefSeq" id="WP_188684789.1">
    <property type="nucleotide sequence ID" value="NZ_BMIS01000007.1"/>
</dbReference>
<dbReference type="InterPro" id="IPR002481">
    <property type="entry name" value="FUR"/>
</dbReference>
<dbReference type="GO" id="GO:1900376">
    <property type="term" value="P:regulation of secondary metabolite biosynthetic process"/>
    <property type="evidence" value="ECO:0007669"/>
    <property type="project" value="TreeGrafter"/>
</dbReference>
<keyword evidence="7" id="KW-0479">Metal-binding</keyword>
<dbReference type="GO" id="GO:0045892">
    <property type="term" value="P:negative regulation of DNA-templated transcription"/>
    <property type="evidence" value="ECO:0007669"/>
    <property type="project" value="TreeGrafter"/>
</dbReference>
<dbReference type="PANTHER" id="PTHR33202:SF7">
    <property type="entry name" value="FERRIC UPTAKE REGULATION PROTEIN"/>
    <property type="match status" value="1"/>
</dbReference>
<reference evidence="10" key="1">
    <citation type="journal article" date="2014" name="Int. J. Syst. Evol. Microbiol.">
        <title>Complete genome sequence of Corynebacterium casei LMG S-19264T (=DSM 44701T), isolated from a smear-ripened cheese.</title>
        <authorList>
            <consortium name="US DOE Joint Genome Institute (JGI-PGF)"/>
            <person name="Walter F."/>
            <person name="Albersmeier A."/>
            <person name="Kalinowski J."/>
            <person name="Ruckert C."/>
        </authorList>
    </citation>
    <scope>NUCLEOTIDE SEQUENCE</scope>
    <source>
        <strain evidence="10">CGMCC 1.15388</strain>
    </source>
</reference>
<evidence type="ECO:0000313" key="10">
    <source>
        <dbReference type="EMBL" id="GGE70844.1"/>
    </source>
</evidence>
<evidence type="ECO:0000256" key="6">
    <source>
        <dbReference type="ARBA" id="ARBA00023163"/>
    </source>
</evidence>
<comment type="caution">
    <text evidence="10">The sequence shown here is derived from an EMBL/GenBank/DDBJ whole genome shotgun (WGS) entry which is preliminary data.</text>
</comment>
<keyword evidence="8" id="KW-0408">Iron</keyword>
<dbReference type="GO" id="GO:0003700">
    <property type="term" value="F:DNA-binding transcription factor activity"/>
    <property type="evidence" value="ECO:0007669"/>
    <property type="project" value="InterPro"/>
</dbReference>
<comment type="similarity">
    <text evidence="1">Belongs to the Fur family.</text>
</comment>
<dbReference type="GO" id="GO:0000976">
    <property type="term" value="F:transcription cis-regulatory region binding"/>
    <property type="evidence" value="ECO:0007669"/>
    <property type="project" value="TreeGrafter"/>
</dbReference>
<gene>
    <name evidence="10" type="ORF">GCM10011401_17520</name>
</gene>
<organism evidence="10 11">
    <name type="scientific">Nesterenkonia cremea</name>
    <dbReference type="NCBI Taxonomy" id="1882340"/>
    <lineage>
        <taxon>Bacteria</taxon>
        <taxon>Bacillati</taxon>
        <taxon>Actinomycetota</taxon>
        <taxon>Actinomycetes</taxon>
        <taxon>Micrococcales</taxon>
        <taxon>Micrococcaceae</taxon>
        <taxon>Nesterenkonia</taxon>
    </lineage>
</organism>
<dbReference type="GO" id="GO:0008270">
    <property type="term" value="F:zinc ion binding"/>
    <property type="evidence" value="ECO:0007669"/>
    <property type="project" value="TreeGrafter"/>
</dbReference>
<dbReference type="InterPro" id="IPR036388">
    <property type="entry name" value="WH-like_DNA-bd_sf"/>
</dbReference>
<feature type="binding site" evidence="7">
    <location>
        <position position="124"/>
    </location>
    <ligand>
        <name>Zn(2+)</name>
        <dbReference type="ChEBI" id="CHEBI:29105"/>
    </ligand>
</feature>
<protein>
    <submittedName>
        <fullName evidence="10">Transcriptional repressor</fullName>
    </submittedName>
</protein>
<dbReference type="PANTHER" id="PTHR33202">
    <property type="entry name" value="ZINC UPTAKE REGULATION PROTEIN"/>
    <property type="match status" value="1"/>
</dbReference>
<evidence type="ECO:0000256" key="2">
    <source>
        <dbReference type="ARBA" id="ARBA00022491"/>
    </source>
</evidence>
<name>A0A917EQB4_9MICC</name>
<feature type="compositionally biased region" description="Basic and acidic residues" evidence="9">
    <location>
        <begin position="36"/>
        <end position="48"/>
    </location>
</feature>
<feature type="binding site" evidence="8">
    <location>
        <position position="136"/>
    </location>
    <ligand>
        <name>Fe cation</name>
        <dbReference type="ChEBI" id="CHEBI:24875"/>
    </ligand>
</feature>
<comment type="cofactor">
    <cofactor evidence="8">
        <name>Mn(2+)</name>
        <dbReference type="ChEBI" id="CHEBI:29035"/>
    </cofactor>
    <cofactor evidence="8">
        <name>Fe(2+)</name>
        <dbReference type="ChEBI" id="CHEBI:29033"/>
    </cofactor>
    <text evidence="8">Binds 1 Mn(2+) or Fe(2+) ion per subunit.</text>
</comment>
<keyword evidence="6" id="KW-0804">Transcription</keyword>
<dbReference type="InterPro" id="IPR036390">
    <property type="entry name" value="WH_DNA-bd_sf"/>
</dbReference>
<keyword evidence="2" id="KW-0678">Repressor</keyword>
<dbReference type="AlphaFoldDB" id="A0A917EQB4"/>
<evidence type="ECO:0000256" key="7">
    <source>
        <dbReference type="PIRSR" id="PIRSR602481-1"/>
    </source>
</evidence>
<dbReference type="Proteomes" id="UP000633136">
    <property type="component" value="Unassembled WGS sequence"/>
</dbReference>
<accession>A0A917EQB4</accession>
<dbReference type="Pfam" id="PF01475">
    <property type="entry name" value="FUR"/>
    <property type="match status" value="1"/>
</dbReference>
<sequence length="166" mass="17790">MAEELAEGPAEGAVQGAAGDHHVHHHDRPAHAVSRAVEELRRRGERATAARRSVLQTLAGHAEHLSADDVAEMLSSEGVHRTTAYRTLERFTELGIVTLRQVPGEAASYHLAAASHLHAHCRICHEVLALDPESFEAAAEAAAQSTGFQLDLQQSTLIGRCARCAA</sequence>
<evidence type="ECO:0000256" key="1">
    <source>
        <dbReference type="ARBA" id="ARBA00007957"/>
    </source>
</evidence>
<keyword evidence="5" id="KW-0238">DNA-binding</keyword>
<dbReference type="SUPFAM" id="SSF46785">
    <property type="entry name" value="Winged helix' DNA-binding domain"/>
    <property type="match status" value="1"/>
</dbReference>
<evidence type="ECO:0000256" key="8">
    <source>
        <dbReference type="PIRSR" id="PIRSR602481-2"/>
    </source>
</evidence>
<dbReference type="Gene3D" id="1.10.10.10">
    <property type="entry name" value="Winged helix-like DNA-binding domain superfamily/Winged helix DNA-binding domain"/>
    <property type="match status" value="1"/>
</dbReference>
<evidence type="ECO:0000256" key="9">
    <source>
        <dbReference type="SAM" id="MobiDB-lite"/>
    </source>
</evidence>
<dbReference type="InterPro" id="IPR043135">
    <property type="entry name" value="Fur_C"/>
</dbReference>
<feature type="binding site" evidence="7">
    <location>
        <position position="164"/>
    </location>
    <ligand>
        <name>Zn(2+)</name>
        <dbReference type="ChEBI" id="CHEBI:29105"/>
    </ligand>
</feature>
<evidence type="ECO:0000313" key="11">
    <source>
        <dbReference type="Proteomes" id="UP000633136"/>
    </source>
</evidence>
<evidence type="ECO:0000256" key="3">
    <source>
        <dbReference type="ARBA" id="ARBA00022833"/>
    </source>
</evidence>
<feature type="compositionally biased region" description="Low complexity" evidence="9">
    <location>
        <begin position="7"/>
        <end position="18"/>
    </location>
</feature>
<dbReference type="EMBL" id="BMIS01000007">
    <property type="protein sequence ID" value="GGE70844.1"/>
    <property type="molecule type" value="Genomic_DNA"/>
</dbReference>
<feature type="region of interest" description="Disordered" evidence="9">
    <location>
        <begin position="1"/>
        <end position="48"/>
    </location>
</feature>
<comment type="cofactor">
    <cofactor evidence="7">
        <name>Zn(2+)</name>
        <dbReference type="ChEBI" id="CHEBI:29105"/>
    </cofactor>
    <text evidence="7">Binds 1 zinc ion per subunit.</text>
</comment>
<feature type="binding site" evidence="7">
    <location>
        <position position="121"/>
    </location>
    <ligand>
        <name>Zn(2+)</name>
        <dbReference type="ChEBI" id="CHEBI:29105"/>
    </ligand>
</feature>
<proteinExistence type="inferred from homology"/>
<evidence type="ECO:0000256" key="5">
    <source>
        <dbReference type="ARBA" id="ARBA00023125"/>
    </source>
</evidence>